<sequence length="129" mass="14065">MVDAVAATGADEVAGTVARIVTTVVAEAGPDTVSRAYLEKPKRNETAATRRRVILEADNKDGNGVNKLDAFNITLLTVSIVQHNTNIRLCVLEQAISSSADYERSDEDLDLREEAEDDEDDDIGSWEED</sequence>
<protein>
    <submittedName>
        <fullName evidence="2">Unnamed protein product</fullName>
    </submittedName>
</protein>
<accession>A0A9W6XLS8</accession>
<dbReference type="Proteomes" id="UP001165121">
    <property type="component" value="Unassembled WGS sequence"/>
</dbReference>
<gene>
    <name evidence="2" type="ORF">Pfra01_001281400</name>
</gene>
<reference evidence="2" key="1">
    <citation type="submission" date="2023-04" db="EMBL/GenBank/DDBJ databases">
        <title>Phytophthora fragariaefolia NBRC 109709.</title>
        <authorList>
            <person name="Ichikawa N."/>
            <person name="Sato H."/>
            <person name="Tonouchi N."/>
        </authorList>
    </citation>
    <scope>NUCLEOTIDE SEQUENCE</scope>
    <source>
        <strain evidence="2">NBRC 109709</strain>
    </source>
</reference>
<dbReference type="EMBL" id="BSXT01001299">
    <property type="protein sequence ID" value="GMF41032.1"/>
    <property type="molecule type" value="Genomic_DNA"/>
</dbReference>
<dbReference type="AlphaFoldDB" id="A0A9W6XLS8"/>
<feature type="compositionally biased region" description="Acidic residues" evidence="1">
    <location>
        <begin position="104"/>
        <end position="129"/>
    </location>
</feature>
<evidence type="ECO:0000313" key="2">
    <source>
        <dbReference type="EMBL" id="GMF41032.1"/>
    </source>
</evidence>
<evidence type="ECO:0000256" key="1">
    <source>
        <dbReference type="SAM" id="MobiDB-lite"/>
    </source>
</evidence>
<proteinExistence type="predicted"/>
<organism evidence="2 3">
    <name type="scientific">Phytophthora fragariaefolia</name>
    <dbReference type="NCBI Taxonomy" id="1490495"/>
    <lineage>
        <taxon>Eukaryota</taxon>
        <taxon>Sar</taxon>
        <taxon>Stramenopiles</taxon>
        <taxon>Oomycota</taxon>
        <taxon>Peronosporomycetes</taxon>
        <taxon>Peronosporales</taxon>
        <taxon>Peronosporaceae</taxon>
        <taxon>Phytophthora</taxon>
    </lineage>
</organism>
<evidence type="ECO:0000313" key="3">
    <source>
        <dbReference type="Proteomes" id="UP001165121"/>
    </source>
</evidence>
<feature type="region of interest" description="Disordered" evidence="1">
    <location>
        <begin position="99"/>
        <end position="129"/>
    </location>
</feature>
<keyword evidence="3" id="KW-1185">Reference proteome</keyword>
<comment type="caution">
    <text evidence="2">The sequence shown here is derived from an EMBL/GenBank/DDBJ whole genome shotgun (WGS) entry which is preliminary data.</text>
</comment>
<name>A0A9W6XLS8_9STRA</name>